<keyword evidence="1" id="KW-0808">Transferase</keyword>
<reference evidence="2" key="1">
    <citation type="journal article" date="2019" name="Int. J. Syst. Evol. Microbiol.">
        <title>The Global Catalogue of Microorganisms (GCM) 10K type strain sequencing project: providing services to taxonomists for standard genome sequencing and annotation.</title>
        <authorList>
            <consortium name="The Broad Institute Genomics Platform"/>
            <consortium name="The Broad Institute Genome Sequencing Center for Infectious Disease"/>
            <person name="Wu L."/>
            <person name="Ma J."/>
        </authorList>
    </citation>
    <scope>NUCLEOTIDE SEQUENCE [LARGE SCALE GENOMIC DNA]</scope>
    <source>
        <strain evidence="2">KCTC 32141</strain>
    </source>
</reference>
<keyword evidence="1" id="KW-0418">Kinase</keyword>
<evidence type="ECO:0000313" key="2">
    <source>
        <dbReference type="Proteomes" id="UP001597533"/>
    </source>
</evidence>
<dbReference type="SUPFAM" id="SSF54211">
    <property type="entry name" value="Ribosomal protein S5 domain 2-like"/>
    <property type="match status" value="1"/>
</dbReference>
<dbReference type="InterPro" id="IPR014721">
    <property type="entry name" value="Ribsml_uS5_D2-typ_fold_subgr"/>
</dbReference>
<protein>
    <submittedName>
        <fullName evidence="1">GYDIA family GHMP kinase</fullName>
    </submittedName>
</protein>
<dbReference type="RefSeq" id="WP_183486294.1">
    <property type="nucleotide sequence ID" value="NZ_JBHUOV010000001.1"/>
</dbReference>
<dbReference type="Gene3D" id="3.30.230.10">
    <property type="match status" value="1"/>
</dbReference>
<dbReference type="Proteomes" id="UP001597533">
    <property type="component" value="Unassembled WGS sequence"/>
</dbReference>
<dbReference type="EMBL" id="JBHUOV010000001">
    <property type="protein sequence ID" value="MFD2822948.1"/>
    <property type="molecule type" value="Genomic_DNA"/>
</dbReference>
<accession>A0ABW5WJQ3</accession>
<dbReference type="NCBIfam" id="NF040656">
    <property type="entry name" value="GHMP_GYDIA"/>
    <property type="match status" value="1"/>
</dbReference>
<dbReference type="InterPro" id="IPR020568">
    <property type="entry name" value="Ribosomal_Su5_D2-typ_SF"/>
</dbReference>
<organism evidence="1 2">
    <name type="scientific">Lacinutrix iliipiscaria</name>
    <dbReference type="NCBI Taxonomy" id="1230532"/>
    <lineage>
        <taxon>Bacteria</taxon>
        <taxon>Pseudomonadati</taxon>
        <taxon>Bacteroidota</taxon>
        <taxon>Flavobacteriia</taxon>
        <taxon>Flavobacteriales</taxon>
        <taxon>Flavobacteriaceae</taxon>
        <taxon>Lacinutrix</taxon>
    </lineage>
</organism>
<proteinExistence type="predicted"/>
<dbReference type="InterPro" id="IPR047765">
    <property type="entry name" value="GHMP_GYDIA-like"/>
</dbReference>
<keyword evidence="2" id="KW-1185">Reference proteome</keyword>
<sequence>MKSYYSSGKLLLTGEYVVLDGAIALALPTRYGQHLRVEVIEDSKLIWISKDEKEAVWFEDEFEIKNNTIVCSSRNTSEISIQLFKILQAVQQLNPNFLNTNNGFKVTTLLEFPKNWGLGTSSTLINNIALWAKVNPFTLLEMTFGGSGYDIACAQYHTGITYQLVQNILNSPKAKTDNKRIIKPVDFNPEFKAHLYFVHLNKKQNSRAGIAQYRKNSSHLAKVISEINSITNKIMTCETLDDFNNCIEKHELIISKIIKKEPIKKLFFSDFKGSIKSLGAWGGDFVLATSKTDPKSYFKNKGFETILSFDEMIN</sequence>
<gene>
    <name evidence="1" type="ORF">ACFS5M_04660</name>
</gene>
<comment type="caution">
    <text evidence="1">The sequence shown here is derived from an EMBL/GenBank/DDBJ whole genome shotgun (WGS) entry which is preliminary data.</text>
</comment>
<dbReference type="GO" id="GO:0016301">
    <property type="term" value="F:kinase activity"/>
    <property type="evidence" value="ECO:0007669"/>
    <property type="project" value="UniProtKB-KW"/>
</dbReference>
<evidence type="ECO:0000313" key="1">
    <source>
        <dbReference type="EMBL" id="MFD2822948.1"/>
    </source>
</evidence>
<name>A0ABW5WJQ3_9FLAO</name>